<dbReference type="AlphaFoldDB" id="A0A940DHS3"/>
<name>A0A940DHS3_9BACT</name>
<comment type="caution">
    <text evidence="2">The sequence shown here is derived from an EMBL/GenBank/DDBJ whole genome shotgun (WGS) entry which is preliminary data.</text>
</comment>
<evidence type="ECO:0000313" key="2">
    <source>
        <dbReference type="EMBL" id="MBO8439129.1"/>
    </source>
</evidence>
<gene>
    <name evidence="2" type="ORF">IAC51_00585</name>
</gene>
<organism evidence="2 3">
    <name type="scientific">Candidatus Aphodosoma intestinipullorum</name>
    <dbReference type="NCBI Taxonomy" id="2840674"/>
    <lineage>
        <taxon>Bacteria</taxon>
        <taxon>Pseudomonadati</taxon>
        <taxon>Bacteroidota</taxon>
        <taxon>Bacteroidia</taxon>
        <taxon>Bacteroidales</taxon>
        <taxon>Candidatus Aphodosoma</taxon>
    </lineage>
</organism>
<accession>A0A940DHS3</accession>
<reference evidence="2" key="2">
    <citation type="journal article" date="2021" name="PeerJ">
        <title>Extensive microbial diversity within the chicken gut microbiome revealed by metagenomics and culture.</title>
        <authorList>
            <person name="Gilroy R."/>
            <person name="Ravi A."/>
            <person name="Getino M."/>
            <person name="Pursley I."/>
            <person name="Horton D.L."/>
            <person name="Alikhan N.F."/>
            <person name="Baker D."/>
            <person name="Gharbi K."/>
            <person name="Hall N."/>
            <person name="Watson M."/>
            <person name="Adriaenssens E.M."/>
            <person name="Foster-Nyarko E."/>
            <person name="Jarju S."/>
            <person name="Secka A."/>
            <person name="Antonio M."/>
            <person name="Oren A."/>
            <person name="Chaudhuri R.R."/>
            <person name="La Ragione R."/>
            <person name="Hildebrand F."/>
            <person name="Pallen M.J."/>
        </authorList>
    </citation>
    <scope>NUCLEOTIDE SEQUENCE</scope>
    <source>
        <strain evidence="2">3924</strain>
    </source>
</reference>
<evidence type="ECO:0008006" key="4">
    <source>
        <dbReference type="Google" id="ProtNLM"/>
    </source>
</evidence>
<evidence type="ECO:0000256" key="1">
    <source>
        <dbReference type="SAM" id="SignalP"/>
    </source>
</evidence>
<evidence type="ECO:0000313" key="3">
    <source>
        <dbReference type="Proteomes" id="UP000712007"/>
    </source>
</evidence>
<dbReference type="Proteomes" id="UP000712007">
    <property type="component" value="Unassembled WGS sequence"/>
</dbReference>
<feature type="signal peptide" evidence="1">
    <location>
        <begin position="1"/>
        <end position="21"/>
    </location>
</feature>
<dbReference type="EMBL" id="JADIMV010000013">
    <property type="protein sequence ID" value="MBO8439129.1"/>
    <property type="molecule type" value="Genomic_DNA"/>
</dbReference>
<protein>
    <recommendedName>
        <fullName evidence="4">Outer membrane protein beta-barrel domain-containing protein</fullName>
    </recommendedName>
</protein>
<keyword evidence="1" id="KW-0732">Signal</keyword>
<reference evidence="2" key="1">
    <citation type="submission" date="2020-10" db="EMBL/GenBank/DDBJ databases">
        <authorList>
            <person name="Gilroy R."/>
        </authorList>
    </citation>
    <scope>NUCLEOTIDE SEQUENCE</scope>
    <source>
        <strain evidence="2">3924</strain>
    </source>
</reference>
<sequence length="218" mass="23953">MKNRLAVVIALICFNVAQLSAADSDTTGMRPFGGRFRFNGYSGGMLLHTGYVQSRTFTLHAADGAGVTRMRLRGAPLGIGGALRVRFGKHLRIGGEGCVSTLYGRHDSYQTLGWGGVLADCAWELERWTLFVGGTFGGGSVTNLVSLGSALDDYTLEQDNLLYRKYSFLALAPFFGAEYAVTDKVHLMIKSDYIVNLSNWQDDYVSGPRIYFGFMFCH</sequence>
<proteinExistence type="predicted"/>
<feature type="chain" id="PRO_5037105995" description="Outer membrane protein beta-barrel domain-containing protein" evidence="1">
    <location>
        <begin position="22"/>
        <end position="218"/>
    </location>
</feature>